<dbReference type="InterPro" id="IPR011009">
    <property type="entry name" value="Kinase-like_dom_sf"/>
</dbReference>
<reference evidence="3 4" key="1">
    <citation type="submission" date="2017-05" db="EMBL/GenBank/DDBJ databases">
        <title>Genomic insights into alkan degradation activity of Oleiphilus messinensis.</title>
        <authorList>
            <person name="Kozyavkin S.A."/>
            <person name="Slesarev A.I."/>
            <person name="Golyshin P.N."/>
            <person name="Korzhenkov A."/>
            <person name="Golyshina O.N."/>
            <person name="Toshchakov S.V."/>
        </authorList>
    </citation>
    <scope>NUCLEOTIDE SEQUENCE [LARGE SCALE GENOMIC DNA]</scope>
    <source>
        <strain evidence="3 4">ME102</strain>
    </source>
</reference>
<keyword evidence="2" id="KW-0808">Transferase</keyword>
<dbReference type="AlphaFoldDB" id="A0A1Y0I611"/>
<dbReference type="Gene3D" id="3.30.200.20">
    <property type="entry name" value="Phosphorylase Kinase, domain 1"/>
    <property type="match status" value="1"/>
</dbReference>
<dbReference type="Gene3D" id="3.90.1200.10">
    <property type="match status" value="1"/>
</dbReference>
<accession>A0A1Y0I611</accession>
<gene>
    <name evidence="3" type="ORF">OLMES_0888</name>
</gene>
<keyword evidence="4" id="KW-1185">Reference proteome</keyword>
<dbReference type="RefSeq" id="WP_087460125.1">
    <property type="nucleotide sequence ID" value="NZ_CP021425.1"/>
</dbReference>
<evidence type="ECO:0000256" key="2">
    <source>
        <dbReference type="PIRNR" id="PIRNR006221"/>
    </source>
</evidence>
<comment type="similarity">
    <text evidence="1 2">Belongs to the fructosamine kinase family.</text>
</comment>
<dbReference type="Proteomes" id="UP000196027">
    <property type="component" value="Chromosome"/>
</dbReference>
<proteinExistence type="inferred from homology"/>
<dbReference type="SUPFAM" id="SSF56112">
    <property type="entry name" value="Protein kinase-like (PK-like)"/>
    <property type="match status" value="1"/>
</dbReference>
<dbReference type="KEGG" id="ome:OLMES_0888"/>
<evidence type="ECO:0000313" key="3">
    <source>
        <dbReference type="EMBL" id="ARU54975.1"/>
    </source>
</evidence>
<dbReference type="PIRSF" id="PIRSF006221">
    <property type="entry name" value="Ketosamine-3-kinase"/>
    <property type="match status" value="1"/>
</dbReference>
<evidence type="ECO:0000256" key="1">
    <source>
        <dbReference type="ARBA" id="ARBA00009460"/>
    </source>
</evidence>
<dbReference type="GO" id="GO:0016301">
    <property type="term" value="F:kinase activity"/>
    <property type="evidence" value="ECO:0007669"/>
    <property type="project" value="UniProtKB-UniRule"/>
</dbReference>
<keyword evidence="2 3" id="KW-0418">Kinase</keyword>
<evidence type="ECO:0000313" key="4">
    <source>
        <dbReference type="Proteomes" id="UP000196027"/>
    </source>
</evidence>
<sequence>MEYMQARLALPEGETAELLQWLHLSGAGQLVEIESVQGGCINDSHLITTSTGNQFFLKTHGSAPPGFFLAEAAGLEEIATTNTLDTPTVHRVSDHFLLMDYIPAVGRCSDYWEVLGQQLYRMHNDNKARQHNTEFGFTDNFCGLTPQINTPMADGYEFFATFRLQAQAKRAFDSQKLAAADLKQIDAICNALPDLIPDQPPALVHGDLWSGNVIVNSSGQPTLIDPACYYGWAESDLAMTTLFGGFPDAFYSAYEQSGAVAPDWRSRKDIYNLYHLLNHLNLFGSGYFTSVKDILKRFS</sequence>
<dbReference type="PANTHER" id="PTHR12149:SF8">
    <property type="entry name" value="PROTEIN-RIBULOSAMINE 3-KINASE"/>
    <property type="match status" value="1"/>
</dbReference>
<name>A0A1Y0I611_9GAMM</name>
<protein>
    <submittedName>
        <fullName evidence="3">Fructosamine-3-kinase</fullName>
    </submittedName>
</protein>
<organism evidence="3 4">
    <name type="scientific">Oleiphilus messinensis</name>
    <dbReference type="NCBI Taxonomy" id="141451"/>
    <lineage>
        <taxon>Bacteria</taxon>
        <taxon>Pseudomonadati</taxon>
        <taxon>Pseudomonadota</taxon>
        <taxon>Gammaproteobacteria</taxon>
        <taxon>Oceanospirillales</taxon>
        <taxon>Oleiphilaceae</taxon>
        <taxon>Oleiphilus</taxon>
    </lineage>
</organism>
<dbReference type="EMBL" id="CP021425">
    <property type="protein sequence ID" value="ARU54975.1"/>
    <property type="molecule type" value="Genomic_DNA"/>
</dbReference>
<dbReference type="Pfam" id="PF03881">
    <property type="entry name" value="Fructosamin_kin"/>
    <property type="match status" value="1"/>
</dbReference>
<dbReference type="InterPro" id="IPR016477">
    <property type="entry name" value="Fructo-/Ketosamine-3-kinase"/>
</dbReference>
<dbReference type="PANTHER" id="PTHR12149">
    <property type="entry name" value="FRUCTOSAMINE 3 KINASE-RELATED PROTEIN"/>
    <property type="match status" value="1"/>
</dbReference>